<dbReference type="InterPro" id="IPR036259">
    <property type="entry name" value="MFS_trans_sf"/>
</dbReference>
<evidence type="ECO:0000256" key="4">
    <source>
        <dbReference type="ARBA" id="ARBA00023136"/>
    </source>
</evidence>
<gene>
    <name evidence="8" type="ORF">H109_02218</name>
</gene>
<feature type="transmembrane region" description="Helical" evidence="6">
    <location>
        <begin position="397"/>
        <end position="418"/>
    </location>
</feature>
<feature type="transmembrane region" description="Helical" evidence="6">
    <location>
        <begin position="175"/>
        <end position="196"/>
    </location>
</feature>
<feature type="transmembrane region" description="Helical" evidence="6">
    <location>
        <begin position="202"/>
        <end position="224"/>
    </location>
</feature>
<dbReference type="EMBL" id="AOKY01000165">
    <property type="protein sequence ID" value="KDB25960.1"/>
    <property type="molecule type" value="Genomic_DNA"/>
</dbReference>
<dbReference type="GO" id="GO:0016020">
    <property type="term" value="C:membrane"/>
    <property type="evidence" value="ECO:0007669"/>
    <property type="project" value="UniProtKB-SubCell"/>
</dbReference>
<dbReference type="PROSITE" id="PS50850">
    <property type="entry name" value="MFS"/>
    <property type="match status" value="1"/>
</dbReference>
<dbReference type="InterPro" id="IPR020846">
    <property type="entry name" value="MFS_dom"/>
</dbReference>
<comment type="caution">
    <text evidence="8">The sequence shown here is derived from an EMBL/GenBank/DDBJ whole genome shotgun (WGS) entry which is preliminary data.</text>
</comment>
<dbReference type="AlphaFoldDB" id="A0A059JDM1"/>
<feature type="transmembrane region" description="Helical" evidence="6">
    <location>
        <begin position="74"/>
        <end position="93"/>
    </location>
</feature>
<keyword evidence="3 6" id="KW-1133">Transmembrane helix</keyword>
<keyword evidence="9" id="KW-1185">Reference proteome</keyword>
<reference evidence="8 9" key="1">
    <citation type="submission" date="2014-02" db="EMBL/GenBank/DDBJ databases">
        <title>The Genome Sequence of Trichophyton interdigitale MR816.</title>
        <authorList>
            <consortium name="The Broad Institute Genomics Platform"/>
            <person name="Cuomo C.A."/>
            <person name="White T.C."/>
            <person name="Graser Y."/>
            <person name="Martinez-Rossi N."/>
            <person name="Heitman J."/>
            <person name="Young S.K."/>
            <person name="Zeng Q."/>
            <person name="Gargeya S."/>
            <person name="Abouelleil A."/>
            <person name="Alvarado L."/>
            <person name="Chapman S.B."/>
            <person name="Gainer-Dewar J."/>
            <person name="Goldberg J."/>
            <person name="Griggs A."/>
            <person name="Gujja S."/>
            <person name="Hansen M."/>
            <person name="Howarth C."/>
            <person name="Imamovic A."/>
            <person name="Larimer J."/>
            <person name="Martinez D."/>
            <person name="Murphy C."/>
            <person name="Pearson M.D."/>
            <person name="Persinoti G."/>
            <person name="Poon T."/>
            <person name="Priest M."/>
            <person name="Roberts A.D."/>
            <person name="Saif S."/>
            <person name="Shea T.D."/>
            <person name="Sykes S.N."/>
            <person name="Wortman J."/>
            <person name="Nusbaum C."/>
            <person name="Birren B."/>
        </authorList>
    </citation>
    <scope>NUCLEOTIDE SEQUENCE [LARGE SCALE GENOMIC DNA]</scope>
    <source>
        <strain evidence="8 9">MR816</strain>
    </source>
</reference>
<comment type="subcellular location">
    <subcellularLocation>
        <location evidence="1">Membrane</location>
        <topology evidence="1">Multi-pass membrane protein</topology>
    </subcellularLocation>
</comment>
<feature type="transmembrane region" description="Helical" evidence="6">
    <location>
        <begin position="270"/>
        <end position="292"/>
    </location>
</feature>
<feature type="transmembrane region" description="Helical" evidence="6">
    <location>
        <begin position="455"/>
        <end position="483"/>
    </location>
</feature>
<feature type="compositionally biased region" description="Polar residues" evidence="5">
    <location>
        <begin position="566"/>
        <end position="580"/>
    </location>
</feature>
<dbReference type="Proteomes" id="UP000024533">
    <property type="component" value="Unassembled WGS sequence"/>
</dbReference>
<evidence type="ECO:0000256" key="3">
    <source>
        <dbReference type="ARBA" id="ARBA00022989"/>
    </source>
</evidence>
<organism evidence="8 9">
    <name type="scientific">Trichophyton interdigitale (strain MR816)</name>
    <dbReference type="NCBI Taxonomy" id="1215338"/>
    <lineage>
        <taxon>Eukaryota</taxon>
        <taxon>Fungi</taxon>
        <taxon>Dikarya</taxon>
        <taxon>Ascomycota</taxon>
        <taxon>Pezizomycotina</taxon>
        <taxon>Eurotiomycetes</taxon>
        <taxon>Eurotiomycetidae</taxon>
        <taxon>Onygenales</taxon>
        <taxon>Arthrodermataceae</taxon>
        <taxon>Trichophyton</taxon>
    </lineage>
</organism>
<feature type="transmembrane region" description="Helical" evidence="6">
    <location>
        <begin position="244"/>
        <end position="264"/>
    </location>
</feature>
<feature type="region of interest" description="Disordered" evidence="5">
    <location>
        <begin position="565"/>
        <end position="586"/>
    </location>
</feature>
<evidence type="ECO:0000256" key="5">
    <source>
        <dbReference type="SAM" id="MobiDB-lite"/>
    </source>
</evidence>
<keyword evidence="2 6" id="KW-0812">Transmembrane</keyword>
<evidence type="ECO:0000313" key="8">
    <source>
        <dbReference type="EMBL" id="KDB25960.1"/>
    </source>
</evidence>
<evidence type="ECO:0000259" key="7">
    <source>
        <dbReference type="PROSITE" id="PS50850"/>
    </source>
</evidence>
<dbReference type="OMA" id="NPQCQIP"/>
<dbReference type="Pfam" id="PF07690">
    <property type="entry name" value="MFS_1"/>
    <property type="match status" value="1"/>
</dbReference>
<dbReference type="InterPro" id="IPR011701">
    <property type="entry name" value="MFS"/>
</dbReference>
<sequence>MAIAKPVSSSVELGLEDSVNDNMTAGRRTPFEFASEPHLGTDISDERTTLLAHGLDETEVEDFSSLPWWKRPSVLWLLPPLLPFTLAFGGVAVPKINLMLTLICREYFSDRAAKDTTFTYAPVILGVENPQCRIPEVHALVSRFQLVMNLIAGILSAVVSPKLGELSDGYGRTKIIGLCTLGTFLGEVITALVATFPDTLPVNLFLLGSFFDGMFGSITAAVALTQSYAADCTPANKRNVSFGYFHGVLFIGIALGPLTASYLIKATGDVRVVFYAVMACQVIMPIFISFIAPESLTKERQKRNREKRNIKPLDINKLRLQDFNPLHLLKPLAVLLPVADKTVLKTGAGKTRVKLVQRNLIILAAIDTALFGVSMGTMNTLILYVEYVFGWGNIESSLFVSITSTVRVLVLLGVLPLLTRWIRNRRNNTLSEAQTNRGSDKLDIGIIRASILFEFLGYAGFCLVKTGPLMVLCGVLNAMSAMASPTINSTLTKHLPSDRTGQLLGAVGLLHALARVIAPTVLGFVYSWTVGKLTQTVWILLASLLFLSFISCWFLLPHVYIPGSSVEHSSNSDNTEQPSENIEESI</sequence>
<evidence type="ECO:0000256" key="2">
    <source>
        <dbReference type="ARBA" id="ARBA00022692"/>
    </source>
</evidence>
<feature type="transmembrane region" description="Helical" evidence="6">
    <location>
        <begin position="360"/>
        <end position="385"/>
    </location>
</feature>
<name>A0A059JDM1_TRIIM</name>
<protein>
    <recommendedName>
        <fullName evidence="7">Major facilitator superfamily (MFS) profile domain-containing protein</fullName>
    </recommendedName>
</protein>
<feature type="transmembrane region" description="Helical" evidence="6">
    <location>
        <begin position="537"/>
        <end position="556"/>
    </location>
</feature>
<dbReference type="HOGENOM" id="CLU_017517_0_0_1"/>
<keyword evidence="4 6" id="KW-0472">Membrane</keyword>
<evidence type="ECO:0000256" key="6">
    <source>
        <dbReference type="SAM" id="Phobius"/>
    </source>
</evidence>
<evidence type="ECO:0000256" key="1">
    <source>
        <dbReference type="ARBA" id="ARBA00004141"/>
    </source>
</evidence>
<proteinExistence type="predicted"/>
<dbReference type="Gene3D" id="1.20.1250.20">
    <property type="entry name" value="MFS general substrate transporter like domains"/>
    <property type="match status" value="1"/>
</dbReference>
<dbReference type="GO" id="GO:0022857">
    <property type="term" value="F:transmembrane transporter activity"/>
    <property type="evidence" value="ECO:0007669"/>
    <property type="project" value="InterPro"/>
</dbReference>
<dbReference type="SUPFAM" id="SSF103473">
    <property type="entry name" value="MFS general substrate transporter"/>
    <property type="match status" value="1"/>
</dbReference>
<dbReference type="PANTHER" id="PTHR23507:SF40">
    <property type="entry name" value="TETRACYCLINE-EFFLUX TRANSPORTER"/>
    <property type="match status" value="1"/>
</dbReference>
<feature type="domain" description="Major facilitator superfamily (MFS) profile" evidence="7">
    <location>
        <begin position="75"/>
        <end position="560"/>
    </location>
</feature>
<accession>A0A059JDM1</accession>
<dbReference type="PANTHER" id="PTHR23507">
    <property type="entry name" value="ZGC:174356"/>
    <property type="match status" value="1"/>
</dbReference>
<feature type="transmembrane region" description="Helical" evidence="6">
    <location>
        <begin position="503"/>
        <end position="525"/>
    </location>
</feature>
<dbReference type="OrthoDB" id="3026777at2759"/>
<evidence type="ECO:0000313" key="9">
    <source>
        <dbReference type="Proteomes" id="UP000024533"/>
    </source>
</evidence>